<evidence type="ECO:0000259" key="2">
    <source>
        <dbReference type="Pfam" id="PF23141"/>
    </source>
</evidence>
<evidence type="ECO:0000313" key="4">
    <source>
        <dbReference type="Proteomes" id="UP000271098"/>
    </source>
</evidence>
<dbReference type="InterPro" id="IPR051417">
    <property type="entry name" value="SDr/BOS_complex"/>
</dbReference>
<keyword evidence="1" id="KW-0732">Signal</keyword>
<dbReference type="Proteomes" id="UP000271098">
    <property type="component" value="Unassembled WGS sequence"/>
</dbReference>
<dbReference type="PANTHER" id="PTHR23303:SF14">
    <property type="entry name" value="BOS COMPLEX SUBUNIT NOMO1-RELATED"/>
    <property type="match status" value="1"/>
</dbReference>
<gene>
    <name evidence="3" type="ORF">GPUH_LOCUS14085</name>
</gene>
<reference evidence="5" key="1">
    <citation type="submission" date="2016-06" db="UniProtKB">
        <authorList>
            <consortium name="WormBaseParasite"/>
        </authorList>
    </citation>
    <scope>IDENTIFICATION</scope>
</reference>
<name>A0A183DZE4_9BILA</name>
<dbReference type="PANTHER" id="PTHR23303">
    <property type="entry name" value="CARBOXYPEPTIDASE REGULATORY REGION-CONTAINING"/>
    <property type="match status" value="1"/>
</dbReference>
<evidence type="ECO:0000313" key="5">
    <source>
        <dbReference type="WBParaSite" id="GPUH_0001410001-mRNA-1"/>
    </source>
</evidence>
<organism evidence="5">
    <name type="scientific">Gongylonema pulchrum</name>
    <dbReference type="NCBI Taxonomy" id="637853"/>
    <lineage>
        <taxon>Eukaryota</taxon>
        <taxon>Metazoa</taxon>
        <taxon>Ecdysozoa</taxon>
        <taxon>Nematoda</taxon>
        <taxon>Chromadorea</taxon>
        <taxon>Rhabditida</taxon>
        <taxon>Spirurina</taxon>
        <taxon>Spiruromorpha</taxon>
        <taxon>Spiruroidea</taxon>
        <taxon>Gongylonematidae</taxon>
        <taxon>Gongylonema</taxon>
    </lineage>
</organism>
<protein>
    <submittedName>
        <fullName evidence="5">Nodal modulator 1</fullName>
    </submittedName>
</protein>
<accession>A0A183DZE4</accession>
<dbReference type="OrthoDB" id="10263633at2759"/>
<dbReference type="WBParaSite" id="GPUH_0001410001-mRNA-1">
    <property type="protein sequence ID" value="GPUH_0001410001-mRNA-1"/>
    <property type="gene ID" value="GPUH_0001410001"/>
</dbReference>
<dbReference type="AlphaFoldDB" id="A0A183DZE4"/>
<evidence type="ECO:0000256" key="1">
    <source>
        <dbReference type="ARBA" id="ARBA00022729"/>
    </source>
</evidence>
<sequence length="366" mass="41082">MEKPEVSDSLYVPAGQFSFCIPHAGLYKVTLDACHKFDKPFYELRIPQDVPLAASATKFMISASVELNPEDLAFDDMELLIKSYSDEQTVPVTSSSANKLIFTSYLSYLDTVAPITLVPQSKTYLFNPTSHVFHFNGECHLDEITFKADKGVFLEGRVMPAVEGVEIRSSHSKDPNVILKGKNGYKFEKTDELGVLRAIKLSQLIVVATDVETGKPLSSRPGEYFLRPILQEYQFEPKSLTININEGELETVSVKGHRFAYSVFGKVSHPAGQPVSSMVVEAVSEQCSQLQEEDTTDERGEYRIRGLHPNCVYRLVLKTPSGQRMKSYPRYYDITVCSIFKAKSRDFLTQIFTSSAKSSLPVLWLK</sequence>
<dbReference type="EMBL" id="UYRT01080869">
    <property type="protein sequence ID" value="VDN23539.1"/>
    <property type="molecule type" value="Genomic_DNA"/>
</dbReference>
<dbReference type="InterPro" id="IPR056319">
    <property type="entry name" value="NOMO_7th"/>
</dbReference>
<dbReference type="GO" id="GO:0005789">
    <property type="term" value="C:endoplasmic reticulum membrane"/>
    <property type="evidence" value="ECO:0007669"/>
    <property type="project" value="TreeGrafter"/>
</dbReference>
<proteinExistence type="predicted"/>
<evidence type="ECO:0000313" key="3">
    <source>
        <dbReference type="EMBL" id="VDN23539.1"/>
    </source>
</evidence>
<feature type="domain" description="NOMO seventh transthyretin-like" evidence="2">
    <location>
        <begin position="6"/>
        <end position="58"/>
    </location>
</feature>
<dbReference type="Pfam" id="PF23141">
    <property type="entry name" value="Ig_NOMO"/>
    <property type="match status" value="1"/>
</dbReference>
<reference evidence="3 4" key="2">
    <citation type="submission" date="2018-11" db="EMBL/GenBank/DDBJ databases">
        <authorList>
            <consortium name="Pathogen Informatics"/>
        </authorList>
    </citation>
    <scope>NUCLEOTIDE SEQUENCE [LARGE SCALE GENOMIC DNA]</scope>
</reference>
<keyword evidence="4" id="KW-1185">Reference proteome</keyword>